<feature type="domain" description="OTU" evidence="2">
    <location>
        <begin position="391"/>
        <end position="540"/>
    </location>
</feature>
<feature type="region of interest" description="Disordered" evidence="1">
    <location>
        <begin position="15"/>
        <end position="92"/>
    </location>
</feature>
<dbReference type="KEGG" id="lmat:92515736"/>
<feature type="region of interest" description="Disordered" evidence="1">
    <location>
        <begin position="871"/>
        <end position="919"/>
    </location>
</feature>
<feature type="compositionally biased region" description="Polar residues" evidence="1">
    <location>
        <begin position="295"/>
        <end position="318"/>
    </location>
</feature>
<dbReference type="Pfam" id="PF02338">
    <property type="entry name" value="OTU"/>
    <property type="match status" value="1"/>
</dbReference>
<evidence type="ECO:0000259" key="2">
    <source>
        <dbReference type="PROSITE" id="PS50802"/>
    </source>
</evidence>
<sequence length="959" mass="101673">MFNSLVGVTAPVTICPLHMLGGGGSNSKDGGRGRRQPRRMHNGHTPHPTSSTKAGRTGSTLPAARTPVRPTTGPLPSTASTPTMSPSAPPPSRPTITILAVLDEVDAAGSDLGVENASRITINGSASDGAFLGTSEDPLVHTQTVLSPFGYCSLFQHIDAGAAAEAAVPFSTERAGAASARRNSGSLLPASGCSSRENTYESSFKALSGATSPRFSMHPDPSFRLVMPSKMSSMHGRTTTFSGSEDAEHPSVRISATPVVPIVPHVAELSSRKRVAEDLQRLYGGAGAATEKTATDSASKPIQASASTAAKNASLSSDRTVSTVEAYQPSLAATKSPSFFLTSPRSFAAKRSTKADGRKAPPTAVDRRLEREQIIRVGVQRLYQRLNELHLVVHHVQNDGNCQFRAISHQLFGNEDYHDIIRSQIVSYMRSARAQCFDHYFESHAHADAYYDNLAKSGTWGDELSLRAASDCLYVNIHVLSSEERNCYITYRPSSDRAVSAPSFLVDVWKLRERRRAERRLLRAHGLQQQQQHYIDPNSVAFGDSRQVSLSSGLHGNNKSFAAASTMSSEYGCPRRGMSGRAVRGEGGSEAVGGALLSPQGSAYGNSFRGQLPLLRSMGECDTLKHVQQGSGSDDEVEMDANAIQLALHRRLLQAEIRCSRPLSRMGSISLRAGATSDSDVGGGLSHQAATMPLQQAAAVPVMRLARRGEDASMDTAANQVEKFRACGAEVQSHDAATQSVHIFTQHMEAANAGAPDEVAVCFPRARFGDAVRSSTTGAAAPEVTSPFLLQPQSQGGAMTMTGGVIAETPLLGDTRRADTLDPGQAPPPTQRQGDEAREVMLLASSINGGRSNQSLQRSFSYAQSATSFTGGGGPVTADVAPSRPLAQPPAGSGGHSPNAPFLGSLVPRSGTPSHGLGVDGDGLNQSVCCFSFEPRTEAIDIFLSYIYPVHYNSLSVKQ</sequence>
<dbReference type="InterPro" id="IPR003323">
    <property type="entry name" value="OTU_dom"/>
</dbReference>
<accession>A0A836HQ15</accession>
<dbReference type="EMBL" id="JAFEUZ010000016">
    <property type="protein sequence ID" value="KAG5482066.1"/>
    <property type="molecule type" value="Genomic_DNA"/>
</dbReference>
<dbReference type="InterPro" id="IPR038765">
    <property type="entry name" value="Papain-like_cys_pep_sf"/>
</dbReference>
<feature type="compositionally biased region" description="Low complexity" evidence="1">
    <location>
        <begin position="74"/>
        <end position="86"/>
    </location>
</feature>
<dbReference type="PROSITE" id="PS50802">
    <property type="entry name" value="OTU"/>
    <property type="match status" value="1"/>
</dbReference>
<dbReference type="OrthoDB" id="246725at2759"/>
<gene>
    <name evidence="3" type="ORF">LSCM1_05782</name>
</gene>
<reference evidence="4" key="1">
    <citation type="journal article" date="2021" name="Microbiol. Resour. Announc.">
        <title>LGAAP: Leishmaniinae Genome Assembly and Annotation Pipeline.</title>
        <authorList>
            <person name="Almutairi H."/>
            <person name="Urbaniak M.D."/>
            <person name="Bates M.D."/>
            <person name="Jariyapan N."/>
            <person name="Kwakye-Nuako G."/>
            <person name="Thomaz-Soccol V."/>
            <person name="Al-Salem W.S."/>
            <person name="Dillon R.J."/>
            <person name="Bates P.A."/>
            <person name="Gatherer D."/>
        </authorList>
    </citation>
    <scope>NUCLEOTIDE SEQUENCE [LARGE SCALE GENOMIC DNA]</scope>
</reference>
<proteinExistence type="predicted"/>
<protein>
    <recommendedName>
        <fullName evidence="2">OTU domain-containing protein</fullName>
    </recommendedName>
</protein>
<evidence type="ECO:0000313" key="4">
    <source>
        <dbReference type="Proteomes" id="UP000673552"/>
    </source>
</evidence>
<organism evidence="3 4">
    <name type="scientific">Leishmania martiniquensis</name>
    <dbReference type="NCBI Taxonomy" id="1580590"/>
    <lineage>
        <taxon>Eukaryota</taxon>
        <taxon>Discoba</taxon>
        <taxon>Euglenozoa</taxon>
        <taxon>Kinetoplastea</taxon>
        <taxon>Metakinetoplastina</taxon>
        <taxon>Trypanosomatida</taxon>
        <taxon>Trypanosomatidae</taxon>
        <taxon>Leishmaniinae</taxon>
        <taxon>Leishmania</taxon>
    </lineage>
</organism>
<dbReference type="GO" id="GO:0016579">
    <property type="term" value="P:protein deubiquitination"/>
    <property type="evidence" value="ECO:0007669"/>
    <property type="project" value="TreeGrafter"/>
</dbReference>
<evidence type="ECO:0000313" key="3">
    <source>
        <dbReference type="EMBL" id="KAG5482066.1"/>
    </source>
</evidence>
<feature type="region of interest" description="Disordered" evidence="1">
    <location>
        <begin position="815"/>
        <end position="836"/>
    </location>
</feature>
<dbReference type="PANTHER" id="PTHR12419:SF11">
    <property type="entry name" value="OTU DOMAIN-CONTAINING PROTEIN DDB_G0284757"/>
    <property type="match status" value="1"/>
</dbReference>
<evidence type="ECO:0000256" key="1">
    <source>
        <dbReference type="SAM" id="MobiDB-lite"/>
    </source>
</evidence>
<feature type="compositionally biased region" description="Polar residues" evidence="1">
    <location>
        <begin position="234"/>
        <end position="243"/>
    </location>
</feature>
<reference evidence="4" key="2">
    <citation type="journal article" date="2021" name="Sci. Data">
        <title>Chromosome-scale genome sequencing, assembly and annotation of six genomes from subfamily Leishmaniinae.</title>
        <authorList>
            <person name="Almutairi H."/>
            <person name="Urbaniak M.D."/>
            <person name="Bates M.D."/>
            <person name="Jariyapan N."/>
            <person name="Kwakye-Nuako G."/>
            <person name="Thomaz Soccol V."/>
            <person name="Al-Salem W.S."/>
            <person name="Dillon R.J."/>
            <person name="Bates P.A."/>
            <person name="Gatherer D."/>
        </authorList>
    </citation>
    <scope>NUCLEOTIDE SEQUENCE [LARGE SCALE GENOMIC DNA]</scope>
</reference>
<keyword evidence="4" id="KW-1185">Reference proteome</keyword>
<dbReference type="SUPFAM" id="SSF54001">
    <property type="entry name" value="Cysteine proteinases"/>
    <property type="match status" value="1"/>
</dbReference>
<dbReference type="RefSeq" id="XP_067179859.1">
    <property type="nucleotide sequence ID" value="XM_067323224.1"/>
</dbReference>
<feature type="compositionally biased region" description="Basic residues" evidence="1">
    <location>
        <begin position="33"/>
        <end position="44"/>
    </location>
</feature>
<dbReference type="AlphaFoldDB" id="A0A836HQ15"/>
<comment type="caution">
    <text evidence="3">The sequence shown here is derived from an EMBL/GenBank/DDBJ whole genome shotgun (WGS) entry which is preliminary data.</text>
</comment>
<name>A0A836HQ15_9TRYP</name>
<feature type="region of interest" description="Disordered" evidence="1">
    <location>
        <begin position="288"/>
        <end position="318"/>
    </location>
</feature>
<dbReference type="GeneID" id="92515736"/>
<dbReference type="PANTHER" id="PTHR12419">
    <property type="entry name" value="OTU DOMAIN CONTAINING PROTEIN"/>
    <property type="match status" value="1"/>
</dbReference>
<feature type="compositionally biased region" description="Polar residues" evidence="1">
    <location>
        <begin position="47"/>
        <end position="60"/>
    </location>
</feature>
<dbReference type="GO" id="GO:0004843">
    <property type="term" value="F:cysteine-type deubiquitinase activity"/>
    <property type="evidence" value="ECO:0007669"/>
    <property type="project" value="TreeGrafter"/>
</dbReference>
<feature type="region of interest" description="Disordered" evidence="1">
    <location>
        <begin position="234"/>
        <end position="253"/>
    </location>
</feature>
<dbReference type="Proteomes" id="UP000673552">
    <property type="component" value="Unassembled WGS sequence"/>
</dbReference>
<dbReference type="InterPro" id="IPR050704">
    <property type="entry name" value="Peptidase_C85-like"/>
</dbReference>
<dbReference type="Gene3D" id="3.90.70.80">
    <property type="match status" value="1"/>
</dbReference>